<protein>
    <recommendedName>
        <fullName evidence="3">Alkaline shock response membrane anchor protein AmaP</fullName>
    </recommendedName>
</protein>
<evidence type="ECO:0000313" key="2">
    <source>
        <dbReference type="EMBL" id="XAY03495.1"/>
    </source>
</evidence>
<keyword evidence="1" id="KW-0812">Transmembrane</keyword>
<organism evidence="2">
    <name type="scientific">Paraconexibacter sp. AEG42_29</name>
    <dbReference type="NCBI Taxonomy" id="2997339"/>
    <lineage>
        <taxon>Bacteria</taxon>
        <taxon>Bacillati</taxon>
        <taxon>Actinomycetota</taxon>
        <taxon>Thermoleophilia</taxon>
        <taxon>Solirubrobacterales</taxon>
        <taxon>Paraconexibacteraceae</taxon>
        <taxon>Paraconexibacter</taxon>
    </lineage>
</organism>
<keyword evidence="1" id="KW-0472">Membrane</keyword>
<reference evidence="2" key="1">
    <citation type="submission" date="2022-12" db="EMBL/GenBank/DDBJ databases">
        <title>Paraconexibacter alkalitolerans sp. nov. and Baekduia alba sp. nov., isolated from soil and emended description of the genera Paraconexibacter (Chun et al., 2020) and Baekduia (An et al., 2020).</title>
        <authorList>
            <person name="Vieira S."/>
            <person name="Huber K.J."/>
            <person name="Geppert A."/>
            <person name="Wolf J."/>
            <person name="Neumann-Schaal M."/>
            <person name="Muesken M."/>
            <person name="Overmann J."/>
        </authorList>
    </citation>
    <scope>NUCLEOTIDE SEQUENCE</scope>
    <source>
        <strain evidence="2">AEG42_29</strain>
    </source>
</reference>
<feature type="transmembrane region" description="Helical" evidence="1">
    <location>
        <begin position="74"/>
        <end position="92"/>
    </location>
</feature>
<accession>A0AAU7APC4</accession>
<dbReference type="RefSeq" id="WP_354700051.1">
    <property type="nucleotide sequence ID" value="NZ_CP114014.1"/>
</dbReference>
<name>A0AAU7APC4_9ACTN</name>
<evidence type="ECO:0000256" key="1">
    <source>
        <dbReference type="SAM" id="Phobius"/>
    </source>
</evidence>
<dbReference type="AlphaFoldDB" id="A0AAU7APC4"/>
<sequence length="201" mass="21436">MPRQRVRLRSSALALVGRTLTALVGLALVFYGGMLVALALKADPGTVEQLSGYRTVFDQLASLTPGDADSRTRMIAGPSGLVAFLLLGWLATKELPRPYLARSPLLLEEADSGQTTLAPRAVERIGEIAATSVDAVDAARGRIDGDRLTVALSLRRAASGPETLIAVRDSVRAALAAHDLAPRPVTVTLAGFNRHHRRELR</sequence>
<proteinExistence type="predicted"/>
<dbReference type="KEGG" id="parq:DSM112329_00313"/>
<feature type="transmembrane region" description="Helical" evidence="1">
    <location>
        <begin position="12"/>
        <end position="40"/>
    </location>
</feature>
<evidence type="ECO:0008006" key="3">
    <source>
        <dbReference type="Google" id="ProtNLM"/>
    </source>
</evidence>
<gene>
    <name evidence="2" type="ORF">DSM112329_00313</name>
</gene>
<keyword evidence="1" id="KW-1133">Transmembrane helix</keyword>
<dbReference type="EMBL" id="CP114014">
    <property type="protein sequence ID" value="XAY03495.1"/>
    <property type="molecule type" value="Genomic_DNA"/>
</dbReference>